<name>A0A2P2N119_RHIMU</name>
<dbReference type="AlphaFoldDB" id="A0A2P2N119"/>
<protein>
    <submittedName>
        <fullName evidence="1">Uncharacterized protein</fullName>
    </submittedName>
</protein>
<evidence type="ECO:0000313" key="1">
    <source>
        <dbReference type="EMBL" id="MBX36173.1"/>
    </source>
</evidence>
<proteinExistence type="predicted"/>
<accession>A0A2P2N119</accession>
<dbReference type="EMBL" id="GGEC01055689">
    <property type="protein sequence ID" value="MBX36173.1"/>
    <property type="molecule type" value="Transcribed_RNA"/>
</dbReference>
<organism evidence="1">
    <name type="scientific">Rhizophora mucronata</name>
    <name type="common">Asiatic mangrove</name>
    <dbReference type="NCBI Taxonomy" id="61149"/>
    <lineage>
        <taxon>Eukaryota</taxon>
        <taxon>Viridiplantae</taxon>
        <taxon>Streptophyta</taxon>
        <taxon>Embryophyta</taxon>
        <taxon>Tracheophyta</taxon>
        <taxon>Spermatophyta</taxon>
        <taxon>Magnoliopsida</taxon>
        <taxon>eudicotyledons</taxon>
        <taxon>Gunneridae</taxon>
        <taxon>Pentapetalae</taxon>
        <taxon>rosids</taxon>
        <taxon>fabids</taxon>
        <taxon>Malpighiales</taxon>
        <taxon>Rhizophoraceae</taxon>
        <taxon>Rhizophora</taxon>
    </lineage>
</organism>
<sequence>MECRNWEFSVDSSLLRLSKGILHEEIFLSLPPKPKAANICVYSQKGLTNVRYLNSNIILEHFHPHHRVI</sequence>
<reference evidence="1" key="1">
    <citation type="submission" date="2018-02" db="EMBL/GenBank/DDBJ databases">
        <title>Rhizophora mucronata_Transcriptome.</title>
        <authorList>
            <person name="Meera S.P."/>
            <person name="Sreeshan A."/>
            <person name="Augustine A."/>
        </authorList>
    </citation>
    <scope>NUCLEOTIDE SEQUENCE</scope>
    <source>
        <tissue evidence="1">Leaf</tissue>
    </source>
</reference>